<proteinExistence type="predicted"/>
<gene>
    <name evidence="3" type="ORF">NZH93_34365</name>
</gene>
<dbReference type="InterPro" id="IPR001254">
    <property type="entry name" value="Trypsin_dom"/>
</dbReference>
<dbReference type="InterPro" id="IPR018114">
    <property type="entry name" value="TRYPSIN_HIS"/>
</dbReference>
<evidence type="ECO:0000256" key="1">
    <source>
        <dbReference type="SAM" id="MobiDB-lite"/>
    </source>
</evidence>
<feature type="region of interest" description="Disordered" evidence="1">
    <location>
        <begin position="37"/>
        <end position="59"/>
    </location>
</feature>
<dbReference type="GO" id="GO:0006508">
    <property type="term" value="P:proteolysis"/>
    <property type="evidence" value="ECO:0007669"/>
    <property type="project" value="UniProtKB-KW"/>
</dbReference>
<dbReference type="InterPro" id="IPR051333">
    <property type="entry name" value="CLIP_Serine_Protease"/>
</dbReference>
<dbReference type="InterPro" id="IPR043504">
    <property type="entry name" value="Peptidase_S1_PA_chymotrypsin"/>
</dbReference>
<protein>
    <submittedName>
        <fullName evidence="3">Trypsin-like serine protease</fullName>
        <ecNumber evidence="3">3.4.21.-</ecNumber>
    </submittedName>
</protein>
<dbReference type="Pfam" id="PF00089">
    <property type="entry name" value="Trypsin"/>
    <property type="match status" value="1"/>
</dbReference>
<keyword evidence="3" id="KW-0645">Protease</keyword>
<dbReference type="Proteomes" id="UP001141259">
    <property type="component" value="Unassembled WGS sequence"/>
</dbReference>
<dbReference type="RefSeq" id="WP_259627449.1">
    <property type="nucleotide sequence ID" value="NZ_JANYMP010000021.1"/>
</dbReference>
<sequence length="282" mass="29018">MAVALVLGAGAAFASVALRELKAATLANQAEQSTRNVLLNADGSGSGTTTTTTTKPPPPKPILPFNAKLTSNDIPVATGGVRSGGCSGSLIAPQWIVSAGHCFHDGNNVPISGKPPYTTVVTIGKLNVADEGGQTAEVVDVRQSPVNDLALAKLSVPVVDVVPLALPAAAPPIGQKLQFAGWGSLSATVMTPTDRLKRGEFTVSAIDAINLEAQPVAPRTVQNSPCPQDSGAPFFITEDNYTGVLVAVESTGPDCPQPGNEVIARVDVIVDWIRQQTGNTAR</sequence>
<dbReference type="InterPro" id="IPR001314">
    <property type="entry name" value="Peptidase_S1A"/>
</dbReference>
<reference evidence="3" key="1">
    <citation type="submission" date="2022-08" db="EMBL/GenBank/DDBJ databases">
        <authorList>
            <person name="Tistechok S."/>
            <person name="Samborskyy M."/>
            <person name="Roman I."/>
        </authorList>
    </citation>
    <scope>NUCLEOTIDE SEQUENCE</scope>
    <source>
        <strain evidence="3">DSM 103496</strain>
    </source>
</reference>
<dbReference type="SUPFAM" id="SSF50494">
    <property type="entry name" value="Trypsin-like serine proteases"/>
    <property type="match status" value="1"/>
</dbReference>
<feature type="domain" description="Peptidase S1" evidence="2">
    <location>
        <begin position="64"/>
        <end position="278"/>
    </location>
</feature>
<dbReference type="PANTHER" id="PTHR24260">
    <property type="match status" value="1"/>
</dbReference>
<organism evidence="3 4">
    <name type="scientific">Umezawaea endophytica</name>
    <dbReference type="NCBI Taxonomy" id="1654476"/>
    <lineage>
        <taxon>Bacteria</taxon>
        <taxon>Bacillati</taxon>
        <taxon>Actinomycetota</taxon>
        <taxon>Actinomycetes</taxon>
        <taxon>Pseudonocardiales</taxon>
        <taxon>Pseudonocardiaceae</taxon>
        <taxon>Umezawaea</taxon>
    </lineage>
</organism>
<keyword evidence="4" id="KW-1185">Reference proteome</keyword>
<dbReference type="EC" id="3.4.21.-" evidence="3"/>
<comment type="caution">
    <text evidence="3">The sequence shown here is derived from an EMBL/GenBank/DDBJ whole genome shotgun (WGS) entry which is preliminary data.</text>
</comment>
<name>A0A9X3A3P7_9PSEU</name>
<dbReference type="PRINTS" id="PR00722">
    <property type="entry name" value="CHYMOTRYPSIN"/>
</dbReference>
<evidence type="ECO:0000313" key="3">
    <source>
        <dbReference type="EMBL" id="MCS7481964.1"/>
    </source>
</evidence>
<dbReference type="Gene3D" id="2.40.10.10">
    <property type="entry name" value="Trypsin-like serine proteases"/>
    <property type="match status" value="1"/>
</dbReference>
<evidence type="ECO:0000313" key="4">
    <source>
        <dbReference type="Proteomes" id="UP001141259"/>
    </source>
</evidence>
<dbReference type="AlphaFoldDB" id="A0A9X3A3P7"/>
<dbReference type="PROSITE" id="PS00134">
    <property type="entry name" value="TRYPSIN_HIS"/>
    <property type="match status" value="1"/>
</dbReference>
<dbReference type="PANTHER" id="PTHR24260:SF136">
    <property type="entry name" value="GH08193P-RELATED"/>
    <property type="match status" value="1"/>
</dbReference>
<dbReference type="SMART" id="SM00020">
    <property type="entry name" value="Tryp_SPc"/>
    <property type="match status" value="1"/>
</dbReference>
<accession>A0A9X3A3P7</accession>
<dbReference type="GO" id="GO:0004252">
    <property type="term" value="F:serine-type endopeptidase activity"/>
    <property type="evidence" value="ECO:0007669"/>
    <property type="project" value="InterPro"/>
</dbReference>
<evidence type="ECO:0000259" key="2">
    <source>
        <dbReference type="PROSITE" id="PS50240"/>
    </source>
</evidence>
<keyword evidence="3" id="KW-0378">Hydrolase</keyword>
<dbReference type="EMBL" id="JANYMP010000021">
    <property type="protein sequence ID" value="MCS7481964.1"/>
    <property type="molecule type" value="Genomic_DNA"/>
</dbReference>
<dbReference type="PROSITE" id="PS50240">
    <property type="entry name" value="TRYPSIN_DOM"/>
    <property type="match status" value="1"/>
</dbReference>
<dbReference type="InterPro" id="IPR009003">
    <property type="entry name" value="Peptidase_S1_PA"/>
</dbReference>